<reference evidence="16" key="1">
    <citation type="submission" date="2022-12" db="EMBL/GenBank/DDBJ databases">
        <authorList>
            <person name="Brejova B."/>
        </authorList>
    </citation>
    <scope>NUCLEOTIDE SEQUENCE</scope>
</reference>
<evidence type="ECO:0000256" key="7">
    <source>
        <dbReference type="ARBA" id="ARBA00022729"/>
    </source>
</evidence>
<evidence type="ECO:0000256" key="10">
    <source>
        <dbReference type="ARBA" id="ARBA00023145"/>
    </source>
</evidence>
<keyword evidence="10" id="KW-0865">Zymogen</keyword>
<accession>A0A9W4XF42</accession>
<sequence>MVSIIQFTQSVFATLAFALLAQGIAIPEGLAKRDGSGVVTLDFDVIRTAINPNTTTAYLQKYSKRGDYPVSLINQGASYAAKIQVGSNKQSITVDIDTGSSDLWVVDKSATCESSGGEANDCKAEGTFDPSGSSSFQNLGGAFSIGYGDGTSSTGTWAKDTVTIGGAAITAQQFADVTDTSVNEGILGIGQASLESSSSKYANVPVSLKNQGFIKTNAYSLYLNSPSATSGTIIFGGVDNAKYSGSLIAEQVTESNRLTVTLNTLNFNGNQYSVNQDALFDSGTTLTYLPTNIVESLAQKVGAQKYVDPYGGVTWLISCTASTSGNAVYQFPNGAKITVPLSEFIFGNDGSSETCVWGIQQSDELIILGDNFLRHAYILFNIDANTISFAQVKYTSASSISAV</sequence>
<comment type="caution">
    <text evidence="16">The sequence shown here is derived from an EMBL/GenBank/DDBJ whole genome shotgun (WGS) entry which is preliminary data.</text>
</comment>
<dbReference type="InterPro" id="IPR001461">
    <property type="entry name" value="Aspartic_peptidase_A1"/>
</dbReference>
<name>A0A9W4XF42_9ASCO</name>
<dbReference type="InterPro" id="IPR033121">
    <property type="entry name" value="PEPTIDASE_A1"/>
</dbReference>
<dbReference type="InterPro" id="IPR021109">
    <property type="entry name" value="Peptidase_aspartic_dom_sf"/>
</dbReference>
<comment type="catalytic activity">
    <reaction evidence="1">
        <text>Preferential cleavage at the carboxyl of hydrophobic amino acids, but fails to cleave 15-Leu-|-Tyr-16, 16-Tyr-|-Leu-17 and 24-Phe-|-Phe-25 of insulin B chain. Activates trypsinogen, and degrades keratin.</text>
        <dbReference type="EC" id="3.4.23.24"/>
    </reaction>
</comment>
<evidence type="ECO:0000256" key="9">
    <source>
        <dbReference type="ARBA" id="ARBA00022801"/>
    </source>
</evidence>
<keyword evidence="6 13" id="KW-0645">Protease</keyword>
<evidence type="ECO:0000256" key="5">
    <source>
        <dbReference type="ARBA" id="ARBA00022525"/>
    </source>
</evidence>
<gene>
    <name evidence="16" type="ORF">CANVERA_P0835</name>
</gene>
<comment type="similarity">
    <text evidence="3 13">Belongs to the peptidase A1 family.</text>
</comment>
<dbReference type="GO" id="GO:0004190">
    <property type="term" value="F:aspartic-type endopeptidase activity"/>
    <property type="evidence" value="ECO:0007669"/>
    <property type="project" value="UniProtKB-KW"/>
</dbReference>
<dbReference type="GO" id="GO:0006508">
    <property type="term" value="P:proteolysis"/>
    <property type="evidence" value="ECO:0007669"/>
    <property type="project" value="UniProtKB-KW"/>
</dbReference>
<organism evidence="16 17">
    <name type="scientific">Candida verbasci</name>
    <dbReference type="NCBI Taxonomy" id="1227364"/>
    <lineage>
        <taxon>Eukaryota</taxon>
        <taxon>Fungi</taxon>
        <taxon>Dikarya</taxon>
        <taxon>Ascomycota</taxon>
        <taxon>Saccharomycotina</taxon>
        <taxon>Pichiomycetes</taxon>
        <taxon>Debaryomycetaceae</taxon>
        <taxon>Candida/Lodderomyces clade</taxon>
        <taxon>Candida</taxon>
    </lineage>
</organism>
<dbReference type="PROSITE" id="PS00141">
    <property type="entry name" value="ASP_PROTEASE"/>
    <property type="match status" value="1"/>
</dbReference>
<dbReference type="SUPFAM" id="SSF50630">
    <property type="entry name" value="Acid proteases"/>
    <property type="match status" value="1"/>
</dbReference>
<evidence type="ECO:0000313" key="17">
    <source>
        <dbReference type="Proteomes" id="UP001152885"/>
    </source>
</evidence>
<feature type="active site" evidence="12">
    <location>
        <position position="97"/>
    </location>
</feature>
<dbReference type="EMBL" id="CANTUO010000001">
    <property type="protein sequence ID" value="CAI5756319.1"/>
    <property type="molecule type" value="Genomic_DNA"/>
</dbReference>
<evidence type="ECO:0000256" key="12">
    <source>
        <dbReference type="PIRSR" id="PIRSR601461-1"/>
    </source>
</evidence>
<evidence type="ECO:0000256" key="13">
    <source>
        <dbReference type="RuleBase" id="RU000454"/>
    </source>
</evidence>
<dbReference type="FunFam" id="2.40.70.10:FF:000023">
    <property type="entry name" value="Aspartic protease"/>
    <property type="match status" value="1"/>
</dbReference>
<dbReference type="Pfam" id="PF00026">
    <property type="entry name" value="Asp"/>
    <property type="match status" value="1"/>
</dbReference>
<dbReference type="InterPro" id="IPR001969">
    <property type="entry name" value="Aspartic_peptidase_AS"/>
</dbReference>
<comment type="subcellular location">
    <subcellularLocation>
        <location evidence="2">Secreted</location>
    </subcellularLocation>
</comment>
<protein>
    <recommendedName>
        <fullName evidence="4">candidapepsin</fullName>
        <ecNumber evidence="4">3.4.23.24</ecNumber>
    </recommendedName>
</protein>
<dbReference type="GO" id="GO:0005576">
    <property type="term" value="C:extracellular region"/>
    <property type="evidence" value="ECO:0007669"/>
    <property type="project" value="UniProtKB-SubCell"/>
</dbReference>
<feature type="signal peptide" evidence="14">
    <location>
        <begin position="1"/>
        <end position="31"/>
    </location>
</feature>
<dbReference type="EC" id="3.4.23.24" evidence="4"/>
<keyword evidence="7 14" id="KW-0732">Signal</keyword>
<evidence type="ECO:0000256" key="2">
    <source>
        <dbReference type="ARBA" id="ARBA00004613"/>
    </source>
</evidence>
<evidence type="ECO:0000256" key="11">
    <source>
        <dbReference type="ARBA" id="ARBA00023157"/>
    </source>
</evidence>
<feature type="active site" evidence="12">
    <location>
        <position position="281"/>
    </location>
</feature>
<keyword evidence="11" id="KW-1015">Disulfide bond</keyword>
<keyword evidence="5" id="KW-0964">Secreted</keyword>
<dbReference type="PANTHER" id="PTHR47966">
    <property type="entry name" value="BETA-SITE APP-CLEAVING ENZYME, ISOFORM A-RELATED"/>
    <property type="match status" value="1"/>
</dbReference>
<evidence type="ECO:0000313" key="16">
    <source>
        <dbReference type="EMBL" id="CAI5756319.1"/>
    </source>
</evidence>
<dbReference type="PROSITE" id="PS51767">
    <property type="entry name" value="PEPTIDASE_A1"/>
    <property type="match status" value="1"/>
</dbReference>
<evidence type="ECO:0000259" key="15">
    <source>
        <dbReference type="PROSITE" id="PS51767"/>
    </source>
</evidence>
<dbReference type="InterPro" id="IPR033876">
    <property type="entry name" value="SAP-like"/>
</dbReference>
<dbReference type="PANTHER" id="PTHR47966:SF65">
    <property type="entry name" value="ASPARTIC-TYPE ENDOPEPTIDASE"/>
    <property type="match status" value="1"/>
</dbReference>
<dbReference type="AlphaFoldDB" id="A0A9W4XF42"/>
<feature type="chain" id="PRO_5040765530" description="candidapepsin" evidence="14">
    <location>
        <begin position="32"/>
        <end position="403"/>
    </location>
</feature>
<evidence type="ECO:0000256" key="4">
    <source>
        <dbReference type="ARBA" id="ARBA00013207"/>
    </source>
</evidence>
<evidence type="ECO:0000256" key="8">
    <source>
        <dbReference type="ARBA" id="ARBA00022750"/>
    </source>
</evidence>
<keyword evidence="9 13" id="KW-0378">Hydrolase</keyword>
<dbReference type="Proteomes" id="UP001152885">
    <property type="component" value="Unassembled WGS sequence"/>
</dbReference>
<evidence type="ECO:0000256" key="3">
    <source>
        <dbReference type="ARBA" id="ARBA00007447"/>
    </source>
</evidence>
<evidence type="ECO:0000256" key="1">
    <source>
        <dbReference type="ARBA" id="ARBA00001675"/>
    </source>
</evidence>
<evidence type="ECO:0000256" key="14">
    <source>
        <dbReference type="SAM" id="SignalP"/>
    </source>
</evidence>
<keyword evidence="8 13" id="KW-0064">Aspartyl protease</keyword>
<dbReference type="Gene3D" id="2.40.70.10">
    <property type="entry name" value="Acid Proteases"/>
    <property type="match status" value="2"/>
</dbReference>
<dbReference type="OrthoDB" id="771136at2759"/>
<dbReference type="PRINTS" id="PR00792">
    <property type="entry name" value="PEPSIN"/>
</dbReference>
<feature type="domain" description="Peptidase A1" evidence="15">
    <location>
        <begin position="79"/>
        <end position="390"/>
    </location>
</feature>
<evidence type="ECO:0000256" key="6">
    <source>
        <dbReference type="ARBA" id="ARBA00022670"/>
    </source>
</evidence>
<dbReference type="CDD" id="cd05474">
    <property type="entry name" value="SAP_like"/>
    <property type="match status" value="1"/>
</dbReference>
<proteinExistence type="inferred from homology"/>
<dbReference type="FunFam" id="2.40.70.10:FF:000011">
    <property type="entry name" value="Aspartic protease"/>
    <property type="match status" value="1"/>
</dbReference>
<keyword evidence="17" id="KW-1185">Reference proteome</keyword>